<dbReference type="InterPro" id="IPR003313">
    <property type="entry name" value="AraC-bd"/>
</dbReference>
<dbReference type="SMART" id="SM00342">
    <property type="entry name" value="HTH_ARAC"/>
    <property type="match status" value="1"/>
</dbReference>
<dbReference type="Pfam" id="PF02311">
    <property type="entry name" value="AraC_binding"/>
    <property type="match status" value="1"/>
</dbReference>
<dbReference type="InterPro" id="IPR014710">
    <property type="entry name" value="RmlC-like_jellyroll"/>
</dbReference>
<gene>
    <name evidence="5" type="ORF">ISF26_09030</name>
</gene>
<dbReference type="InterPro" id="IPR018062">
    <property type="entry name" value="HTH_AraC-typ_CS"/>
</dbReference>
<dbReference type="EMBL" id="CP063845">
    <property type="protein sequence ID" value="UFP96333.1"/>
    <property type="molecule type" value="Genomic_DNA"/>
</dbReference>
<dbReference type="InterPro" id="IPR020449">
    <property type="entry name" value="Tscrpt_reg_AraC-type_HTH"/>
</dbReference>
<keyword evidence="1" id="KW-0805">Transcription regulation</keyword>
<evidence type="ECO:0000256" key="1">
    <source>
        <dbReference type="ARBA" id="ARBA00023015"/>
    </source>
</evidence>
<sequence length="296" mass="34084">MYTTLYPLLGKNSPESHFDIRFEAQPQLDIPIHIHDFFEILFFTAGAGTHHIGRRSLAVGPGSLFFLRPYTLHRLQLQPGSRFFVLTFDQPYLQLPNHIDVMDSTGFDFRRYPMMALFLLQRYLEYRLDGAALPLARDLCELLRKEQAQPGLCSQEMMRSYLAIFLVGAYRRHEQTIENILNSGVCTVQGREAITRTFQWIQSGLGGKLTLEDAARQVFLSPTYLARILKRETGKTFLELVSEKRLEKSSEMLLYTALSVHEIARAVGFEDAGYFAKWFRRELGVTPSGYRSQKQD</sequence>
<dbReference type="InterPro" id="IPR018060">
    <property type="entry name" value="HTH_AraC"/>
</dbReference>
<dbReference type="RefSeq" id="WP_230843578.1">
    <property type="nucleotide sequence ID" value="NZ_CP063845.1"/>
</dbReference>
<dbReference type="SUPFAM" id="SSF51215">
    <property type="entry name" value="Regulatory protein AraC"/>
    <property type="match status" value="1"/>
</dbReference>
<dbReference type="PANTHER" id="PTHR43280">
    <property type="entry name" value="ARAC-FAMILY TRANSCRIPTIONAL REGULATOR"/>
    <property type="match status" value="1"/>
</dbReference>
<dbReference type="Pfam" id="PF12833">
    <property type="entry name" value="HTH_18"/>
    <property type="match status" value="1"/>
</dbReference>
<accession>A0ABY3PS77</accession>
<dbReference type="InterPro" id="IPR009057">
    <property type="entry name" value="Homeodomain-like_sf"/>
</dbReference>
<reference evidence="5 6" key="1">
    <citation type="journal article" date="2021" name="Genome Biol. Evol.">
        <title>Complete Genome Sequencing of a Novel Gloeobacter Species from a Waterfall Cave in Mexico.</title>
        <authorList>
            <person name="Saw J.H."/>
            <person name="Cardona T."/>
            <person name="Montejano G."/>
        </authorList>
    </citation>
    <scope>NUCLEOTIDE SEQUENCE [LARGE SCALE GENOMIC DNA]</scope>
    <source>
        <strain evidence="5">MG652769</strain>
    </source>
</reference>
<dbReference type="InterPro" id="IPR037923">
    <property type="entry name" value="HTH-like"/>
</dbReference>
<dbReference type="Gene3D" id="1.10.10.60">
    <property type="entry name" value="Homeodomain-like"/>
    <property type="match status" value="2"/>
</dbReference>
<dbReference type="SUPFAM" id="SSF46689">
    <property type="entry name" value="Homeodomain-like"/>
    <property type="match status" value="2"/>
</dbReference>
<dbReference type="PROSITE" id="PS00041">
    <property type="entry name" value="HTH_ARAC_FAMILY_1"/>
    <property type="match status" value="1"/>
</dbReference>
<evidence type="ECO:0000313" key="6">
    <source>
        <dbReference type="Proteomes" id="UP001054846"/>
    </source>
</evidence>
<keyword evidence="2" id="KW-0238">DNA-binding</keyword>
<keyword evidence="3" id="KW-0804">Transcription</keyword>
<dbReference type="PRINTS" id="PR00032">
    <property type="entry name" value="HTHARAC"/>
</dbReference>
<organism evidence="5 6">
    <name type="scientific">Gloeobacter morelensis MG652769</name>
    <dbReference type="NCBI Taxonomy" id="2781736"/>
    <lineage>
        <taxon>Bacteria</taxon>
        <taxon>Bacillati</taxon>
        <taxon>Cyanobacteriota</taxon>
        <taxon>Cyanophyceae</taxon>
        <taxon>Gloeobacterales</taxon>
        <taxon>Gloeobacteraceae</taxon>
        <taxon>Gloeobacter</taxon>
        <taxon>Gloeobacter morelensis</taxon>
    </lineage>
</organism>
<evidence type="ECO:0000256" key="3">
    <source>
        <dbReference type="ARBA" id="ARBA00023163"/>
    </source>
</evidence>
<evidence type="ECO:0000313" key="5">
    <source>
        <dbReference type="EMBL" id="UFP96333.1"/>
    </source>
</evidence>
<name>A0ABY3PS77_9CYAN</name>
<dbReference type="Gene3D" id="2.60.120.10">
    <property type="entry name" value="Jelly Rolls"/>
    <property type="match status" value="1"/>
</dbReference>
<protein>
    <submittedName>
        <fullName evidence="5">AraC family transcriptional regulator</fullName>
    </submittedName>
</protein>
<dbReference type="PANTHER" id="PTHR43280:SF2">
    <property type="entry name" value="HTH-TYPE TRANSCRIPTIONAL REGULATOR EXSA"/>
    <property type="match status" value="1"/>
</dbReference>
<dbReference type="PROSITE" id="PS01124">
    <property type="entry name" value="HTH_ARAC_FAMILY_2"/>
    <property type="match status" value="1"/>
</dbReference>
<feature type="domain" description="HTH araC/xylS-type" evidence="4">
    <location>
        <begin position="195"/>
        <end position="293"/>
    </location>
</feature>
<evidence type="ECO:0000256" key="2">
    <source>
        <dbReference type="ARBA" id="ARBA00023125"/>
    </source>
</evidence>
<proteinExistence type="predicted"/>
<dbReference type="Proteomes" id="UP001054846">
    <property type="component" value="Chromosome"/>
</dbReference>
<keyword evidence="6" id="KW-1185">Reference proteome</keyword>
<evidence type="ECO:0000259" key="4">
    <source>
        <dbReference type="PROSITE" id="PS01124"/>
    </source>
</evidence>